<feature type="transmembrane region" description="Helical" evidence="7">
    <location>
        <begin position="35"/>
        <end position="61"/>
    </location>
</feature>
<dbReference type="SUPFAM" id="SSF52540">
    <property type="entry name" value="P-loop containing nucleoside triphosphate hydrolases"/>
    <property type="match status" value="1"/>
</dbReference>
<dbReference type="InterPro" id="IPR003593">
    <property type="entry name" value="AAA+_ATPase"/>
</dbReference>
<keyword evidence="5 7" id="KW-1133">Transmembrane helix</keyword>
<feature type="transmembrane region" description="Helical" evidence="7">
    <location>
        <begin position="73"/>
        <end position="93"/>
    </location>
</feature>
<keyword evidence="4 10" id="KW-0067">ATP-binding</keyword>
<dbReference type="InterPro" id="IPR011527">
    <property type="entry name" value="ABC1_TM_dom"/>
</dbReference>
<evidence type="ECO:0000313" key="10">
    <source>
        <dbReference type="EMBL" id="XBV84697.1"/>
    </source>
</evidence>
<dbReference type="EMBL" id="CP158299">
    <property type="protein sequence ID" value="XBV84697.1"/>
    <property type="molecule type" value="Genomic_DNA"/>
</dbReference>
<evidence type="ECO:0000256" key="2">
    <source>
        <dbReference type="ARBA" id="ARBA00022692"/>
    </source>
</evidence>
<evidence type="ECO:0000259" key="8">
    <source>
        <dbReference type="PROSITE" id="PS50893"/>
    </source>
</evidence>
<dbReference type="PANTHER" id="PTHR43394:SF1">
    <property type="entry name" value="ATP-BINDING CASSETTE SUB-FAMILY B MEMBER 10, MITOCHONDRIAL"/>
    <property type="match status" value="1"/>
</dbReference>
<dbReference type="GO" id="GO:0015421">
    <property type="term" value="F:ABC-type oligopeptide transporter activity"/>
    <property type="evidence" value="ECO:0007669"/>
    <property type="project" value="TreeGrafter"/>
</dbReference>
<sequence>MQGTSQTPARQSHHTPRFPDDRLRLFTSYYRPYRAVLALDLLCAVLVSAATLIFPLCAGYLTQTVLNRPPAEALRLLGWLGAFMLLLLVVQAVCNNVVDYQGHLMGTRMEHDMRRDLFAHLQRQPFSFYDRQRTGQLMSRITNDLFAVGELAHHGPEDLTVAVLKFLGAFLILLTVNAGLTLIVFCFLPVMVAYAMYASRRMNTALAESRARIADINVQVEDTLSGIRVVQSFTNEAAEQQRFDLQNRRFVDSRRAGHWSEALFSQGMTAFTQLMTVALLVFGGVAIVHARLEPGQLVTYLLYLGALIDSVQRFINIARLLQEGVTGFDRFVELMQVAPALQDRPDATELVRVRGEVEFRNVTFRYRPDSAPVLTHFDLHIRAGEFVALVGPSGAGKSTVCALIPRFYDPEEGQVLVDGVPVQQLQLQSLRRHIGVVQQEVYLFAGTVMDNIRYGNLDVPESQVIEAARLAGAHDFIEALPQGYHTELGQRGITLSGGQKQRLSLARVLVKDPPILILDEATSALDNESEQAVQHALEHLARHRTTLVIAHRLSTVRNAQRIVVLTPDGIAEQGTHDELMRAGGVYAHLQATQLRL</sequence>
<keyword evidence="2 7" id="KW-0812">Transmembrane</keyword>
<reference evidence="10" key="1">
    <citation type="submission" date="2024-06" db="EMBL/GenBank/DDBJ databases">
        <title>Draft Genome Sequence of Deinococcus sonorensis Type Strain KR-87, a Biofilm Producing Representative of the Genus Deinococcus.</title>
        <authorList>
            <person name="Boren L.S."/>
            <person name="Grosso R.A."/>
            <person name="Hugenberg-Cox A.N."/>
            <person name="Hill J.T.E."/>
            <person name="Albert C.M."/>
            <person name="Tuohy J.M."/>
        </authorList>
    </citation>
    <scope>NUCLEOTIDE SEQUENCE</scope>
    <source>
        <strain evidence="10">KR-87</strain>
    </source>
</reference>
<keyword evidence="6 7" id="KW-0472">Membrane</keyword>
<dbReference type="PROSITE" id="PS00211">
    <property type="entry name" value="ABC_TRANSPORTER_1"/>
    <property type="match status" value="1"/>
</dbReference>
<feature type="domain" description="ABC transporter" evidence="8">
    <location>
        <begin position="357"/>
        <end position="592"/>
    </location>
</feature>
<evidence type="ECO:0000256" key="1">
    <source>
        <dbReference type="ARBA" id="ARBA00004651"/>
    </source>
</evidence>
<evidence type="ECO:0000256" key="4">
    <source>
        <dbReference type="ARBA" id="ARBA00022840"/>
    </source>
</evidence>
<dbReference type="PROSITE" id="PS50893">
    <property type="entry name" value="ABC_TRANSPORTER_2"/>
    <property type="match status" value="1"/>
</dbReference>
<dbReference type="GO" id="GO:0005886">
    <property type="term" value="C:plasma membrane"/>
    <property type="evidence" value="ECO:0007669"/>
    <property type="project" value="UniProtKB-SubCell"/>
</dbReference>
<dbReference type="Pfam" id="PF00005">
    <property type="entry name" value="ABC_tran"/>
    <property type="match status" value="1"/>
</dbReference>
<comment type="subcellular location">
    <subcellularLocation>
        <location evidence="1">Cell membrane</location>
        <topology evidence="1">Multi-pass membrane protein</topology>
    </subcellularLocation>
</comment>
<dbReference type="RefSeq" id="WP_350242734.1">
    <property type="nucleotide sequence ID" value="NZ_CP158299.1"/>
</dbReference>
<evidence type="ECO:0000256" key="6">
    <source>
        <dbReference type="ARBA" id="ARBA00023136"/>
    </source>
</evidence>
<dbReference type="SUPFAM" id="SSF90123">
    <property type="entry name" value="ABC transporter transmembrane region"/>
    <property type="match status" value="1"/>
</dbReference>
<dbReference type="SMART" id="SM00382">
    <property type="entry name" value="AAA"/>
    <property type="match status" value="1"/>
</dbReference>
<dbReference type="InterPro" id="IPR036640">
    <property type="entry name" value="ABC1_TM_sf"/>
</dbReference>
<feature type="transmembrane region" description="Helical" evidence="7">
    <location>
        <begin position="166"/>
        <end position="194"/>
    </location>
</feature>
<dbReference type="Pfam" id="PF00664">
    <property type="entry name" value="ABC_membrane"/>
    <property type="match status" value="1"/>
</dbReference>
<gene>
    <name evidence="10" type="ORF">ABOD76_14745</name>
</gene>
<dbReference type="PROSITE" id="PS50929">
    <property type="entry name" value="ABC_TM1F"/>
    <property type="match status" value="1"/>
</dbReference>
<accession>A0AAU7U8K7</accession>
<name>A0AAU7U8K7_9DEIO</name>
<dbReference type="AlphaFoldDB" id="A0AAU7U8K7"/>
<dbReference type="FunFam" id="3.40.50.300:FF:000218">
    <property type="entry name" value="Multidrug ABC transporter ATP-binding protein"/>
    <property type="match status" value="1"/>
</dbReference>
<dbReference type="InterPro" id="IPR003439">
    <property type="entry name" value="ABC_transporter-like_ATP-bd"/>
</dbReference>
<proteinExistence type="predicted"/>
<dbReference type="Gene3D" id="3.40.50.300">
    <property type="entry name" value="P-loop containing nucleotide triphosphate hydrolases"/>
    <property type="match status" value="1"/>
</dbReference>
<evidence type="ECO:0000256" key="7">
    <source>
        <dbReference type="SAM" id="Phobius"/>
    </source>
</evidence>
<protein>
    <submittedName>
        <fullName evidence="10">ABC transporter ATP-binding protein</fullName>
    </submittedName>
</protein>
<organism evidence="10">
    <name type="scientific">Deinococcus sonorensis KR-87</name>
    <dbReference type="NCBI Taxonomy" id="694439"/>
    <lineage>
        <taxon>Bacteria</taxon>
        <taxon>Thermotogati</taxon>
        <taxon>Deinococcota</taxon>
        <taxon>Deinococci</taxon>
        <taxon>Deinococcales</taxon>
        <taxon>Deinococcaceae</taxon>
        <taxon>Deinococcus</taxon>
    </lineage>
</organism>
<dbReference type="PANTHER" id="PTHR43394">
    <property type="entry name" value="ATP-DEPENDENT PERMEASE MDL1, MITOCHONDRIAL"/>
    <property type="match status" value="1"/>
</dbReference>
<feature type="domain" description="ABC transmembrane type-1" evidence="9">
    <location>
        <begin position="38"/>
        <end position="323"/>
    </location>
</feature>
<dbReference type="Gene3D" id="1.20.1560.10">
    <property type="entry name" value="ABC transporter type 1, transmembrane domain"/>
    <property type="match status" value="1"/>
</dbReference>
<dbReference type="CDD" id="cd18549">
    <property type="entry name" value="ABC_6TM_YwjA_like"/>
    <property type="match status" value="1"/>
</dbReference>
<dbReference type="InterPro" id="IPR017871">
    <property type="entry name" value="ABC_transporter-like_CS"/>
</dbReference>
<dbReference type="InterPro" id="IPR027417">
    <property type="entry name" value="P-loop_NTPase"/>
</dbReference>
<dbReference type="GO" id="GO:0016887">
    <property type="term" value="F:ATP hydrolysis activity"/>
    <property type="evidence" value="ECO:0007669"/>
    <property type="project" value="InterPro"/>
</dbReference>
<evidence type="ECO:0000256" key="3">
    <source>
        <dbReference type="ARBA" id="ARBA00022741"/>
    </source>
</evidence>
<dbReference type="CDD" id="cd03251">
    <property type="entry name" value="ABCC_MsbA"/>
    <property type="match status" value="1"/>
</dbReference>
<dbReference type="GO" id="GO:0005524">
    <property type="term" value="F:ATP binding"/>
    <property type="evidence" value="ECO:0007669"/>
    <property type="project" value="UniProtKB-KW"/>
</dbReference>
<dbReference type="KEGG" id="dsc:ABOD76_14745"/>
<dbReference type="InterPro" id="IPR039421">
    <property type="entry name" value="Type_1_exporter"/>
</dbReference>
<evidence type="ECO:0000256" key="5">
    <source>
        <dbReference type="ARBA" id="ARBA00022989"/>
    </source>
</evidence>
<keyword evidence="3" id="KW-0547">Nucleotide-binding</keyword>
<evidence type="ECO:0000259" key="9">
    <source>
        <dbReference type="PROSITE" id="PS50929"/>
    </source>
</evidence>